<protein>
    <submittedName>
        <fullName evidence="2">Uncharacterized protein</fullName>
    </submittedName>
</protein>
<dbReference type="AlphaFoldDB" id="A0A2W5KXF9"/>
<evidence type="ECO:0000313" key="2">
    <source>
        <dbReference type="EMBL" id="PZQ19405.1"/>
    </source>
</evidence>
<name>A0A2W5KXF9_9GAMM</name>
<dbReference type="Pfam" id="PF20228">
    <property type="entry name" value="DUF6587"/>
    <property type="match status" value="1"/>
</dbReference>
<comment type="caution">
    <text evidence="2">The sequence shown here is derived from an EMBL/GenBank/DDBJ whole genome shotgun (WGS) entry which is preliminary data.</text>
</comment>
<organism evidence="2 3">
    <name type="scientific">Rhodanobacter denitrificans</name>
    <dbReference type="NCBI Taxonomy" id="666685"/>
    <lineage>
        <taxon>Bacteria</taxon>
        <taxon>Pseudomonadati</taxon>
        <taxon>Pseudomonadota</taxon>
        <taxon>Gammaproteobacteria</taxon>
        <taxon>Lysobacterales</taxon>
        <taxon>Rhodanobacteraceae</taxon>
        <taxon>Rhodanobacter</taxon>
    </lineage>
</organism>
<gene>
    <name evidence="2" type="ORF">DI564_01445</name>
</gene>
<dbReference type="InterPro" id="IPR046494">
    <property type="entry name" value="DUF6587"/>
</dbReference>
<reference evidence="2 3" key="1">
    <citation type="submission" date="2017-08" db="EMBL/GenBank/DDBJ databases">
        <title>Infants hospitalized years apart are colonized by the same room-sourced microbial strains.</title>
        <authorList>
            <person name="Brooks B."/>
            <person name="Olm M.R."/>
            <person name="Firek B.A."/>
            <person name="Baker R."/>
            <person name="Thomas B.C."/>
            <person name="Morowitz M.J."/>
            <person name="Banfield J.F."/>
        </authorList>
    </citation>
    <scope>NUCLEOTIDE SEQUENCE [LARGE SCALE GENOMIC DNA]</scope>
    <source>
        <strain evidence="2">S2_005_003_R2_42</strain>
    </source>
</reference>
<dbReference type="Proteomes" id="UP000249046">
    <property type="component" value="Unassembled WGS sequence"/>
</dbReference>
<proteinExistence type="predicted"/>
<evidence type="ECO:0000256" key="1">
    <source>
        <dbReference type="SAM" id="MobiDB-lite"/>
    </source>
</evidence>
<dbReference type="EMBL" id="QFPO01000002">
    <property type="protein sequence ID" value="PZQ19405.1"/>
    <property type="molecule type" value="Genomic_DNA"/>
</dbReference>
<evidence type="ECO:0000313" key="3">
    <source>
        <dbReference type="Proteomes" id="UP000249046"/>
    </source>
</evidence>
<accession>A0A2W5KXF9</accession>
<sequence>MSAWLQIAVVAAIVVWAAWRAFVRLAPRLHRRGLAALAVRLDRPGRAAVWHALGRRLRRERAQGGSCGDGCGSCASCGPAQPADADRAQPLVFHRRPPVSRGRGAP</sequence>
<feature type="region of interest" description="Disordered" evidence="1">
    <location>
        <begin position="78"/>
        <end position="106"/>
    </location>
</feature>